<dbReference type="EMBL" id="WBJX01000002">
    <property type="protein sequence ID" value="KAB1638260.1"/>
    <property type="molecule type" value="Genomic_DNA"/>
</dbReference>
<reference evidence="1 2" key="1">
    <citation type="submission" date="2019-09" db="EMBL/GenBank/DDBJ databases">
        <title>Phylogeny of genus Pseudoclavibacter and closely related genus.</title>
        <authorList>
            <person name="Li Y."/>
        </authorList>
    </citation>
    <scope>NUCLEOTIDE SEQUENCE [LARGE SCALE GENOMIC DNA]</scope>
    <source>
        <strain evidence="1 2">THG-MD12</strain>
    </source>
</reference>
<dbReference type="OrthoDB" id="7053173at2"/>
<sequence>MGVLVHPDRQPRFAVRSAVADGRLRVIADHRGGNPWLFARPADRELTEVRTRHLDLVILSRLQGETATAVVLLAQGRRSLGELSDLSSLLADDAVIIAKDAQGAVRVEGPRAGGRRASWVEVGSAVFASDDRALLAEVFRPNVESDGDRGRVVIRAIPTGMWLHTVDGVAPRLRSSVTV</sequence>
<dbReference type="Proteomes" id="UP000490386">
    <property type="component" value="Unassembled WGS sequence"/>
</dbReference>
<comment type="caution">
    <text evidence="1">The sequence shown here is derived from an EMBL/GenBank/DDBJ whole genome shotgun (WGS) entry which is preliminary data.</text>
</comment>
<accession>A0A7J5B2M3</accession>
<gene>
    <name evidence="1" type="ORF">F8O03_07625</name>
</gene>
<dbReference type="RefSeq" id="WP_151423346.1">
    <property type="nucleotide sequence ID" value="NZ_WBJX01000002.1"/>
</dbReference>
<evidence type="ECO:0000313" key="1">
    <source>
        <dbReference type="EMBL" id="KAB1638260.1"/>
    </source>
</evidence>
<name>A0A7J5B2M3_9MICO</name>
<dbReference type="AlphaFoldDB" id="A0A7J5B2M3"/>
<protein>
    <submittedName>
        <fullName evidence="1">Uncharacterized protein</fullName>
    </submittedName>
</protein>
<proteinExistence type="predicted"/>
<organism evidence="1 2">
    <name type="scientific">Pseudoclavibacter terrae</name>
    <dbReference type="NCBI Taxonomy" id="1530195"/>
    <lineage>
        <taxon>Bacteria</taxon>
        <taxon>Bacillati</taxon>
        <taxon>Actinomycetota</taxon>
        <taxon>Actinomycetes</taxon>
        <taxon>Micrococcales</taxon>
        <taxon>Microbacteriaceae</taxon>
        <taxon>Pseudoclavibacter</taxon>
    </lineage>
</organism>
<keyword evidence="2" id="KW-1185">Reference proteome</keyword>
<evidence type="ECO:0000313" key="2">
    <source>
        <dbReference type="Proteomes" id="UP000490386"/>
    </source>
</evidence>